<reference evidence="2" key="1">
    <citation type="journal article" date="2014" name="PLoS ONE">
        <title>Transcriptome-Based Identification of ABC Transporters in the Western Tarnished Plant Bug Lygus hesperus.</title>
        <authorList>
            <person name="Hull J.J."/>
            <person name="Chaney K."/>
            <person name="Geib S.M."/>
            <person name="Fabrick J.A."/>
            <person name="Brent C.S."/>
            <person name="Walsh D."/>
            <person name="Lavine L.C."/>
        </authorList>
    </citation>
    <scope>NUCLEOTIDE SEQUENCE</scope>
</reference>
<evidence type="ECO:0000256" key="1">
    <source>
        <dbReference type="SAM" id="MobiDB-lite"/>
    </source>
</evidence>
<dbReference type="EMBL" id="GBHO01044858">
    <property type="protein sequence ID" value="JAF98745.1"/>
    <property type="molecule type" value="Transcribed_RNA"/>
</dbReference>
<reference evidence="2" key="2">
    <citation type="submission" date="2014-07" db="EMBL/GenBank/DDBJ databases">
        <authorList>
            <person name="Hull J."/>
        </authorList>
    </citation>
    <scope>NUCLEOTIDE SEQUENCE</scope>
</reference>
<feature type="compositionally biased region" description="Polar residues" evidence="1">
    <location>
        <begin position="151"/>
        <end position="162"/>
    </location>
</feature>
<proteinExistence type="predicted"/>
<dbReference type="AlphaFoldDB" id="A0A0A9VU53"/>
<gene>
    <name evidence="2" type="primary">Rpgrip1</name>
    <name evidence="2" type="ORF">CM83_103799</name>
</gene>
<feature type="non-terminal residue" evidence="2">
    <location>
        <position position="162"/>
    </location>
</feature>
<feature type="region of interest" description="Disordered" evidence="1">
    <location>
        <begin position="1"/>
        <end position="124"/>
    </location>
</feature>
<feature type="compositionally biased region" description="Polar residues" evidence="1">
    <location>
        <begin position="76"/>
        <end position="91"/>
    </location>
</feature>
<feature type="non-terminal residue" evidence="2">
    <location>
        <position position="1"/>
    </location>
</feature>
<organism evidence="2">
    <name type="scientific">Lygus hesperus</name>
    <name type="common">Western plant bug</name>
    <dbReference type="NCBI Taxonomy" id="30085"/>
    <lineage>
        <taxon>Eukaryota</taxon>
        <taxon>Metazoa</taxon>
        <taxon>Ecdysozoa</taxon>
        <taxon>Arthropoda</taxon>
        <taxon>Hexapoda</taxon>
        <taxon>Insecta</taxon>
        <taxon>Pterygota</taxon>
        <taxon>Neoptera</taxon>
        <taxon>Paraneoptera</taxon>
        <taxon>Hemiptera</taxon>
        <taxon>Heteroptera</taxon>
        <taxon>Panheteroptera</taxon>
        <taxon>Cimicomorpha</taxon>
        <taxon>Miridae</taxon>
        <taxon>Mirini</taxon>
        <taxon>Lygus</taxon>
    </lineage>
</organism>
<name>A0A0A9VU53_LYGHE</name>
<accession>A0A0A9VU53</accession>
<sequence length="162" mass="18614">LTDTTPSDKHLKKFEDSPCGSYDPETPQQSYPSLKTQKSAKLRVRIKEPTEVLTKNRNLQRSCSSVSRRESLSSRKGTQNEPTNLTKQISKSHVKNFSPEYQQTPNKSVYSTHSTPDRDRRSHHSMIEYEYVFVRRASNEPSYKSRGKLHTFSSFDSGTPDI</sequence>
<protein>
    <submittedName>
        <fullName evidence="2">X-linked retinitis pigmentosa GTPase regulator-interacting protein 1</fullName>
    </submittedName>
</protein>
<feature type="compositionally biased region" description="Polar residues" evidence="1">
    <location>
        <begin position="99"/>
        <end position="114"/>
    </location>
</feature>
<evidence type="ECO:0000313" key="2">
    <source>
        <dbReference type="EMBL" id="JAF98745.1"/>
    </source>
</evidence>
<feature type="region of interest" description="Disordered" evidence="1">
    <location>
        <begin position="140"/>
        <end position="162"/>
    </location>
</feature>
<feature type="compositionally biased region" description="Basic and acidic residues" evidence="1">
    <location>
        <begin position="1"/>
        <end position="16"/>
    </location>
</feature>
<feature type="compositionally biased region" description="Polar residues" evidence="1">
    <location>
        <begin position="26"/>
        <end position="37"/>
    </location>
</feature>